<protein>
    <recommendedName>
        <fullName evidence="2">Luciferase-like domain-containing protein</fullName>
    </recommendedName>
</protein>
<keyword evidence="1" id="KW-0560">Oxidoreductase</keyword>
<sequence>MSNVQTAVWFPGVRGVPAKSIIPYAQRLEQAGVDQVFTWDFLTGILPRVAWGESFSPVANVLPDGDSFYDPFTLLGLAGGATESLGLSVSATNGIRNGPAEIMRMAMTIADASQGNSVVCVGVGEKQNTVPFGYSRKEGLARLEDHFRLYQLLWEKTEPFSFEGNFWHFRNAYIGGARTHRPRMLVAGAGPRALDIAARYADGWLTVVPAAFAHIEHYAQTVRDMKVALEKYGRDPDDFIFAIEAIALIHEDRAAIDKAIDHSEFVTSFASIYGRMAHAEWELEPDVELARPRDYNYTLHLLPNEVTREENDAVMARVSRAMKSRSFVHGNARQVADHWLTYINAGATWVGFLDFAPFVFGLDEAGACLERNIDVCTLLKA</sequence>
<comment type="caution">
    <text evidence="3">The sequence shown here is derived from an EMBL/GenBank/DDBJ whole genome shotgun (WGS) entry which is preliminary data.</text>
</comment>
<dbReference type="Gene3D" id="3.20.20.30">
    <property type="entry name" value="Luciferase-like domain"/>
    <property type="match status" value="1"/>
</dbReference>
<feature type="domain" description="Luciferase-like" evidence="2">
    <location>
        <begin position="17"/>
        <end position="348"/>
    </location>
</feature>
<dbReference type="Pfam" id="PF00296">
    <property type="entry name" value="Bac_luciferase"/>
    <property type="match status" value="1"/>
</dbReference>
<dbReference type="InterPro" id="IPR011251">
    <property type="entry name" value="Luciferase-like_dom"/>
</dbReference>
<name>A0ABR5F1S2_9ACTN</name>
<evidence type="ECO:0000313" key="3">
    <source>
        <dbReference type="EMBL" id="KLL10659.1"/>
    </source>
</evidence>
<dbReference type="EMBL" id="JWIO01000028">
    <property type="protein sequence ID" value="KLL10659.1"/>
    <property type="molecule type" value="Genomic_DNA"/>
</dbReference>
<dbReference type="PANTHER" id="PTHR43244:SF1">
    <property type="entry name" value="5,10-METHYLENETETRAHYDROMETHANOPTERIN REDUCTASE"/>
    <property type="match status" value="1"/>
</dbReference>
<dbReference type="Proteomes" id="UP000035425">
    <property type="component" value="Unassembled WGS sequence"/>
</dbReference>
<organism evidence="3 4">
    <name type="scientific">Protofrankia coriariae</name>
    <dbReference type="NCBI Taxonomy" id="1562887"/>
    <lineage>
        <taxon>Bacteria</taxon>
        <taxon>Bacillati</taxon>
        <taxon>Actinomycetota</taxon>
        <taxon>Actinomycetes</taxon>
        <taxon>Frankiales</taxon>
        <taxon>Frankiaceae</taxon>
        <taxon>Protofrankia</taxon>
    </lineage>
</organism>
<gene>
    <name evidence="3" type="ORF">FrCorBMG51_16975</name>
</gene>
<reference evidence="3 4" key="1">
    <citation type="submission" date="2014-12" db="EMBL/GenBank/DDBJ databases">
        <title>Frankia sp. BMG5.1 draft genome.</title>
        <authorList>
            <person name="Gtari M."/>
            <person name="Ghodhbane-Gtari F."/>
            <person name="Nouioui I."/>
            <person name="Ktari A."/>
            <person name="Hezbri K."/>
            <person name="Mimouni W."/>
            <person name="Sbissi I."/>
            <person name="Ayari A."/>
            <person name="Yamanaka T."/>
            <person name="Normand P."/>
            <person name="Tisa L.S."/>
            <person name="Boudabous A."/>
        </authorList>
    </citation>
    <scope>NUCLEOTIDE SEQUENCE [LARGE SCALE GENOMIC DNA]</scope>
    <source>
        <strain evidence="3 4">BMG5.1</strain>
    </source>
</reference>
<evidence type="ECO:0000259" key="2">
    <source>
        <dbReference type="Pfam" id="PF00296"/>
    </source>
</evidence>
<proteinExistence type="predicted"/>
<accession>A0ABR5F1S2</accession>
<keyword evidence="4" id="KW-1185">Reference proteome</keyword>
<evidence type="ECO:0000313" key="4">
    <source>
        <dbReference type="Proteomes" id="UP000035425"/>
    </source>
</evidence>
<dbReference type="InterPro" id="IPR050564">
    <property type="entry name" value="F420-G6PD/mer"/>
</dbReference>
<dbReference type="RefSeq" id="WP_157180541.1">
    <property type="nucleotide sequence ID" value="NZ_JWIO01000028.1"/>
</dbReference>
<dbReference type="SUPFAM" id="SSF51679">
    <property type="entry name" value="Bacterial luciferase-like"/>
    <property type="match status" value="1"/>
</dbReference>
<evidence type="ECO:0000256" key="1">
    <source>
        <dbReference type="ARBA" id="ARBA00023002"/>
    </source>
</evidence>
<dbReference type="InterPro" id="IPR036661">
    <property type="entry name" value="Luciferase-like_sf"/>
</dbReference>
<dbReference type="PANTHER" id="PTHR43244">
    <property type="match status" value="1"/>
</dbReference>